<feature type="compositionally biased region" description="Low complexity" evidence="1">
    <location>
        <begin position="29"/>
        <end position="55"/>
    </location>
</feature>
<protein>
    <recommendedName>
        <fullName evidence="2">C2H2-type domain-containing protein</fullName>
    </recommendedName>
</protein>
<reference evidence="4" key="1">
    <citation type="submission" date="2016-02" db="EMBL/GenBank/DDBJ databases">
        <title>Draft genome sequence of Microdochium bolleyi, a fungal endophyte of beachgrass.</title>
        <authorList>
            <consortium name="DOE Joint Genome Institute"/>
            <person name="David A.S."/>
            <person name="May G."/>
            <person name="Haridas S."/>
            <person name="Lim J."/>
            <person name="Wang M."/>
            <person name="Labutti K."/>
            <person name="Lipzen A."/>
            <person name="Barry K."/>
            <person name="Grigoriev I.V."/>
        </authorList>
    </citation>
    <scope>NUCLEOTIDE SEQUENCE [LARGE SCALE GENOMIC DNA]</scope>
    <source>
        <strain evidence="4">J235TASD1</strain>
    </source>
</reference>
<organism evidence="3 4">
    <name type="scientific">Microdochium bolleyi</name>
    <dbReference type="NCBI Taxonomy" id="196109"/>
    <lineage>
        <taxon>Eukaryota</taxon>
        <taxon>Fungi</taxon>
        <taxon>Dikarya</taxon>
        <taxon>Ascomycota</taxon>
        <taxon>Pezizomycotina</taxon>
        <taxon>Sordariomycetes</taxon>
        <taxon>Xylariomycetidae</taxon>
        <taxon>Xylariales</taxon>
        <taxon>Microdochiaceae</taxon>
        <taxon>Microdochium</taxon>
    </lineage>
</organism>
<dbReference type="InterPro" id="IPR013087">
    <property type="entry name" value="Znf_C2H2_type"/>
</dbReference>
<dbReference type="AlphaFoldDB" id="A0A136IR99"/>
<evidence type="ECO:0000313" key="3">
    <source>
        <dbReference type="EMBL" id="KXJ87455.1"/>
    </source>
</evidence>
<sequence>MQRPSTGSCSRDAASPGCKPPAPHHPGGEHSSPGSGDTISPYSVFSPLESSSSPSEAATPARPDDVLLKCYLCQGLFEGSGNFLDHLAQIHPGRTSLCGNPTCPPIKRERDLLRHLETSLVHANRPYLCPCGYARGRKDEFKRHFVKDLATCRGHYKCKCGLMRLSRADFGGHFATCGSRRRGRPRKAS</sequence>
<evidence type="ECO:0000259" key="2">
    <source>
        <dbReference type="PROSITE" id="PS00028"/>
    </source>
</evidence>
<name>A0A136IR99_9PEZI</name>
<accession>A0A136IR99</accession>
<dbReference type="PROSITE" id="PS00028">
    <property type="entry name" value="ZINC_FINGER_C2H2_1"/>
    <property type="match status" value="1"/>
</dbReference>
<feature type="domain" description="C2H2-type" evidence="2">
    <location>
        <begin position="70"/>
        <end position="91"/>
    </location>
</feature>
<evidence type="ECO:0000313" key="4">
    <source>
        <dbReference type="Proteomes" id="UP000070501"/>
    </source>
</evidence>
<dbReference type="OrthoDB" id="10449728at2759"/>
<gene>
    <name evidence="3" type="ORF">Micbo1qcDRAFT_167467</name>
</gene>
<dbReference type="InParanoid" id="A0A136IR99"/>
<evidence type="ECO:0000256" key="1">
    <source>
        <dbReference type="SAM" id="MobiDB-lite"/>
    </source>
</evidence>
<dbReference type="Proteomes" id="UP000070501">
    <property type="component" value="Unassembled WGS sequence"/>
</dbReference>
<keyword evidence="4" id="KW-1185">Reference proteome</keyword>
<feature type="region of interest" description="Disordered" evidence="1">
    <location>
        <begin position="1"/>
        <end position="60"/>
    </location>
</feature>
<dbReference type="EMBL" id="KQ964262">
    <property type="protein sequence ID" value="KXJ87455.1"/>
    <property type="molecule type" value="Genomic_DNA"/>
</dbReference>
<proteinExistence type="predicted"/>